<name>A0A259U3A7_9BACT</name>
<evidence type="ECO:0000313" key="4">
    <source>
        <dbReference type="EMBL" id="OZC04476.1"/>
    </source>
</evidence>
<dbReference type="RefSeq" id="WP_094550988.1">
    <property type="nucleotide sequence ID" value="NZ_MQWB01000001.1"/>
</dbReference>
<dbReference type="InterPro" id="IPR042208">
    <property type="entry name" value="D-ser_dehydrat-like_sf"/>
</dbReference>
<dbReference type="Pfam" id="PF01168">
    <property type="entry name" value="Ala_racemase_N"/>
    <property type="match status" value="1"/>
</dbReference>
<dbReference type="OrthoDB" id="9788869at2"/>
<dbReference type="Gene3D" id="3.20.20.10">
    <property type="entry name" value="Alanine racemase"/>
    <property type="match status" value="1"/>
</dbReference>
<dbReference type="SUPFAM" id="SSF51419">
    <property type="entry name" value="PLP-binding barrel"/>
    <property type="match status" value="1"/>
</dbReference>
<dbReference type="PANTHER" id="PTHR28004">
    <property type="entry name" value="ZGC:162816-RELATED"/>
    <property type="match status" value="1"/>
</dbReference>
<evidence type="ECO:0000256" key="1">
    <source>
        <dbReference type="ARBA" id="ARBA00005323"/>
    </source>
</evidence>
<dbReference type="GO" id="GO:0036088">
    <property type="term" value="P:D-serine catabolic process"/>
    <property type="evidence" value="ECO:0007669"/>
    <property type="project" value="TreeGrafter"/>
</dbReference>
<comment type="similarity">
    <text evidence="1">Belongs to the DSD1 family.</text>
</comment>
<sequence>MLLSDLPTPALLIDRARLHANLDAMQARADAMEVALRPHVKTHKSPDLARLQVERGARGITVATVDEAEAFAEAGFDDIRLATPIVGPQKLERLQALASGGTRISFSVDSAEGVRLASEAFASGPEVDVLMEVDAGYGRCGVGWDDDEAALALATQVRDASGVRLVGLLSHGGDAYAGPEEGETPGDALLRAMESERDRVLALAGVLASGGFLDPATAELSVGSTPGVSRFSNREEAGFRITEIRPGTYVFHDAMQVALGAATLQDCALSCIGTVVSKQRFDDGTERVITDAGKKTLTADTFPGARGFGTVLYSRQKMILHPHATVSALSEEHGWVDTPGGSIYDVGDPVMLVPNHACVAVATQRELHVLDGDEVGDTWTTVAR</sequence>
<keyword evidence="2" id="KW-0456">Lyase</keyword>
<evidence type="ECO:0000259" key="3">
    <source>
        <dbReference type="SMART" id="SM01119"/>
    </source>
</evidence>
<dbReference type="PANTHER" id="PTHR28004:SF2">
    <property type="entry name" value="D-SERINE DEHYDRATASE"/>
    <property type="match status" value="1"/>
</dbReference>
<dbReference type="InterPro" id="IPR029066">
    <property type="entry name" value="PLP-binding_barrel"/>
</dbReference>
<proteinExistence type="inferred from homology"/>
<dbReference type="EMBL" id="MQWB01000001">
    <property type="protein sequence ID" value="OZC04476.1"/>
    <property type="molecule type" value="Genomic_DNA"/>
</dbReference>
<evidence type="ECO:0000313" key="5">
    <source>
        <dbReference type="Proteomes" id="UP000216446"/>
    </source>
</evidence>
<dbReference type="InterPro" id="IPR001608">
    <property type="entry name" value="Ala_racemase_N"/>
</dbReference>
<dbReference type="GO" id="GO:0008721">
    <property type="term" value="F:D-serine ammonia-lyase activity"/>
    <property type="evidence" value="ECO:0007669"/>
    <property type="project" value="TreeGrafter"/>
</dbReference>
<evidence type="ECO:0000256" key="2">
    <source>
        <dbReference type="ARBA" id="ARBA00023239"/>
    </source>
</evidence>
<comment type="caution">
    <text evidence="4">The sequence shown here is derived from an EMBL/GenBank/DDBJ whole genome shotgun (WGS) entry which is preliminary data.</text>
</comment>
<reference evidence="4 5" key="1">
    <citation type="submission" date="2016-11" db="EMBL/GenBank/DDBJ databases">
        <title>Study of marine rhodopsin-containing bacteria.</title>
        <authorList>
            <person name="Yoshizawa S."/>
            <person name="Kumagai Y."/>
            <person name="Kogure K."/>
        </authorList>
    </citation>
    <scope>NUCLEOTIDE SEQUENCE [LARGE SCALE GENOMIC DNA]</scope>
    <source>
        <strain evidence="4 5">SG-29</strain>
    </source>
</reference>
<dbReference type="InParanoid" id="A0A259U3A7"/>
<organism evidence="4 5">
    <name type="scientific">Rubricoccus marinus</name>
    <dbReference type="NCBI Taxonomy" id="716817"/>
    <lineage>
        <taxon>Bacteria</taxon>
        <taxon>Pseudomonadati</taxon>
        <taxon>Rhodothermota</taxon>
        <taxon>Rhodothermia</taxon>
        <taxon>Rhodothermales</taxon>
        <taxon>Rubricoccaceae</taxon>
        <taxon>Rubricoccus</taxon>
    </lineage>
</organism>
<dbReference type="Gene3D" id="2.40.37.20">
    <property type="entry name" value="D-serine dehydratase-like domain"/>
    <property type="match status" value="1"/>
</dbReference>
<gene>
    <name evidence="4" type="ORF">BSZ36_16720</name>
</gene>
<feature type="domain" description="D-serine dehydratase-like" evidence="3">
    <location>
        <begin position="268"/>
        <end position="371"/>
    </location>
</feature>
<dbReference type="SMART" id="SM01119">
    <property type="entry name" value="D-ser_dehydrat"/>
    <property type="match status" value="1"/>
</dbReference>
<keyword evidence="5" id="KW-1185">Reference proteome</keyword>
<dbReference type="AlphaFoldDB" id="A0A259U3A7"/>
<dbReference type="InterPro" id="IPR026956">
    <property type="entry name" value="D-ser_dehydrat-like_dom"/>
</dbReference>
<accession>A0A259U3A7</accession>
<dbReference type="InterPro" id="IPR051466">
    <property type="entry name" value="D-amino_acid_metab_enzyme"/>
</dbReference>
<dbReference type="Proteomes" id="UP000216446">
    <property type="component" value="Unassembled WGS sequence"/>
</dbReference>
<dbReference type="Pfam" id="PF14031">
    <property type="entry name" value="D-ser_dehydrat"/>
    <property type="match status" value="1"/>
</dbReference>
<protein>
    <recommendedName>
        <fullName evidence="3">D-serine dehydratase-like domain-containing protein</fullName>
    </recommendedName>
</protein>